<protein>
    <submittedName>
        <fullName evidence="9">RNA polymerase sigma-70 factor, ECF subfamily</fullName>
    </submittedName>
</protein>
<proteinExistence type="inferred from homology"/>
<accession>A0ABY1PYP4</accession>
<feature type="compositionally biased region" description="Gly residues" evidence="6">
    <location>
        <begin position="13"/>
        <end position="29"/>
    </location>
</feature>
<evidence type="ECO:0000313" key="9">
    <source>
        <dbReference type="EMBL" id="SMP50376.1"/>
    </source>
</evidence>
<dbReference type="Gene3D" id="1.10.10.10">
    <property type="entry name" value="Winged helix-like DNA-binding domain superfamily/Winged helix DNA-binding domain"/>
    <property type="match status" value="1"/>
</dbReference>
<dbReference type="NCBIfam" id="TIGR02937">
    <property type="entry name" value="sigma70-ECF"/>
    <property type="match status" value="1"/>
</dbReference>
<evidence type="ECO:0000256" key="3">
    <source>
        <dbReference type="ARBA" id="ARBA00023082"/>
    </source>
</evidence>
<keyword evidence="5" id="KW-0804">Transcription</keyword>
<dbReference type="Gene3D" id="1.10.1740.10">
    <property type="match status" value="1"/>
</dbReference>
<keyword evidence="2" id="KW-0805">Transcription regulation</keyword>
<name>A0ABY1PYP4_9BACT</name>
<dbReference type="RefSeq" id="WP_283431894.1">
    <property type="nucleotide sequence ID" value="NZ_FXUG01000003.1"/>
</dbReference>
<evidence type="ECO:0000256" key="6">
    <source>
        <dbReference type="SAM" id="MobiDB-lite"/>
    </source>
</evidence>
<dbReference type="SUPFAM" id="SSF88946">
    <property type="entry name" value="Sigma2 domain of RNA polymerase sigma factors"/>
    <property type="match status" value="1"/>
</dbReference>
<dbReference type="InterPro" id="IPR007627">
    <property type="entry name" value="RNA_pol_sigma70_r2"/>
</dbReference>
<dbReference type="Pfam" id="PF08281">
    <property type="entry name" value="Sigma70_r4_2"/>
    <property type="match status" value="1"/>
</dbReference>
<dbReference type="InterPro" id="IPR013324">
    <property type="entry name" value="RNA_pol_sigma_r3/r4-like"/>
</dbReference>
<sequence length="234" mass="25858">MTLPAEVTSPGGTTPGGTTPGGTTPGGTTPGDTSLRDEMPSDTSHVATSSPLSTADWVEHYGDSLYRYAMSRLRDANAAEEVVQQTFVAGLEHQAQYTGKGSQQGWLMGILKRKIIDFVRQQTRLAPSESFETAAPPDTFFDQDGNWNKNLRDTLLRPLDSVDKEEFWPIFQGCMNSLPQRQAGAFSLREIDGLGSPEICKQLQVSPSNLWVLLHRARLRLATCIKMRWLQESD</sequence>
<comment type="similarity">
    <text evidence="1">Belongs to the sigma-70 factor family. ECF subfamily.</text>
</comment>
<feature type="compositionally biased region" description="Polar residues" evidence="6">
    <location>
        <begin position="41"/>
        <end position="51"/>
    </location>
</feature>
<dbReference type="InterPro" id="IPR039425">
    <property type="entry name" value="RNA_pol_sigma-70-like"/>
</dbReference>
<dbReference type="Proteomes" id="UP001158067">
    <property type="component" value="Unassembled WGS sequence"/>
</dbReference>
<evidence type="ECO:0000256" key="1">
    <source>
        <dbReference type="ARBA" id="ARBA00010641"/>
    </source>
</evidence>
<dbReference type="InterPro" id="IPR036388">
    <property type="entry name" value="WH-like_DNA-bd_sf"/>
</dbReference>
<evidence type="ECO:0000259" key="7">
    <source>
        <dbReference type="Pfam" id="PF04542"/>
    </source>
</evidence>
<dbReference type="InterPro" id="IPR013325">
    <property type="entry name" value="RNA_pol_sigma_r2"/>
</dbReference>
<evidence type="ECO:0000259" key="8">
    <source>
        <dbReference type="Pfam" id="PF08281"/>
    </source>
</evidence>
<feature type="region of interest" description="Disordered" evidence="6">
    <location>
        <begin position="1"/>
        <end position="51"/>
    </location>
</feature>
<evidence type="ECO:0000313" key="10">
    <source>
        <dbReference type="Proteomes" id="UP001158067"/>
    </source>
</evidence>
<feature type="domain" description="RNA polymerase sigma factor 70 region 4 type 2" evidence="8">
    <location>
        <begin position="172"/>
        <end position="221"/>
    </location>
</feature>
<organism evidence="9 10">
    <name type="scientific">Neorhodopirellula lusitana</name>
    <dbReference type="NCBI Taxonomy" id="445327"/>
    <lineage>
        <taxon>Bacteria</taxon>
        <taxon>Pseudomonadati</taxon>
        <taxon>Planctomycetota</taxon>
        <taxon>Planctomycetia</taxon>
        <taxon>Pirellulales</taxon>
        <taxon>Pirellulaceae</taxon>
        <taxon>Neorhodopirellula</taxon>
    </lineage>
</organism>
<keyword evidence="4" id="KW-0238">DNA-binding</keyword>
<dbReference type="InterPro" id="IPR014284">
    <property type="entry name" value="RNA_pol_sigma-70_dom"/>
</dbReference>
<keyword evidence="10" id="KW-1185">Reference proteome</keyword>
<dbReference type="EMBL" id="FXUG01000003">
    <property type="protein sequence ID" value="SMP50376.1"/>
    <property type="molecule type" value="Genomic_DNA"/>
</dbReference>
<evidence type="ECO:0000256" key="5">
    <source>
        <dbReference type="ARBA" id="ARBA00023163"/>
    </source>
</evidence>
<evidence type="ECO:0000256" key="4">
    <source>
        <dbReference type="ARBA" id="ARBA00023125"/>
    </source>
</evidence>
<feature type="domain" description="RNA polymerase sigma-70 region 2" evidence="7">
    <location>
        <begin position="58"/>
        <end position="124"/>
    </location>
</feature>
<gene>
    <name evidence="9" type="ORF">SAMN06265222_10384</name>
</gene>
<reference evidence="9 10" key="1">
    <citation type="submission" date="2017-05" db="EMBL/GenBank/DDBJ databases">
        <authorList>
            <person name="Varghese N."/>
            <person name="Submissions S."/>
        </authorList>
    </citation>
    <scope>NUCLEOTIDE SEQUENCE [LARGE SCALE GENOMIC DNA]</scope>
    <source>
        <strain evidence="9 10">DSM 25457</strain>
    </source>
</reference>
<dbReference type="SUPFAM" id="SSF88659">
    <property type="entry name" value="Sigma3 and sigma4 domains of RNA polymerase sigma factors"/>
    <property type="match status" value="1"/>
</dbReference>
<evidence type="ECO:0000256" key="2">
    <source>
        <dbReference type="ARBA" id="ARBA00023015"/>
    </source>
</evidence>
<keyword evidence="3" id="KW-0731">Sigma factor</keyword>
<dbReference type="PANTHER" id="PTHR43133">
    <property type="entry name" value="RNA POLYMERASE ECF-TYPE SIGMA FACTO"/>
    <property type="match status" value="1"/>
</dbReference>
<dbReference type="Pfam" id="PF04542">
    <property type="entry name" value="Sigma70_r2"/>
    <property type="match status" value="1"/>
</dbReference>
<dbReference type="PANTHER" id="PTHR43133:SF8">
    <property type="entry name" value="RNA POLYMERASE SIGMA FACTOR HI_1459-RELATED"/>
    <property type="match status" value="1"/>
</dbReference>
<comment type="caution">
    <text evidence="9">The sequence shown here is derived from an EMBL/GenBank/DDBJ whole genome shotgun (WGS) entry which is preliminary data.</text>
</comment>
<dbReference type="InterPro" id="IPR013249">
    <property type="entry name" value="RNA_pol_sigma70_r4_t2"/>
</dbReference>